<keyword evidence="1" id="KW-0862">Zinc</keyword>
<dbReference type="InterPro" id="IPR013087">
    <property type="entry name" value="Znf_C2H2_type"/>
</dbReference>
<dbReference type="Proteomes" id="UP001054945">
    <property type="component" value="Unassembled WGS sequence"/>
</dbReference>
<feature type="domain" description="C2H2-type" evidence="2">
    <location>
        <begin position="32"/>
        <end position="55"/>
    </location>
</feature>
<dbReference type="PANTHER" id="PTHR33936">
    <property type="entry name" value="PROTEIN CBG17840"/>
    <property type="match status" value="1"/>
</dbReference>
<name>A0AAV4MM00_CAEEX</name>
<dbReference type="AlphaFoldDB" id="A0AAV4MM00"/>
<evidence type="ECO:0000313" key="4">
    <source>
        <dbReference type="Proteomes" id="UP001054945"/>
    </source>
</evidence>
<dbReference type="Gene3D" id="3.30.160.60">
    <property type="entry name" value="Classic Zinc Finger"/>
    <property type="match status" value="1"/>
</dbReference>
<reference evidence="3 4" key="1">
    <citation type="submission" date="2021-06" db="EMBL/GenBank/DDBJ databases">
        <title>Caerostris extrusa draft genome.</title>
        <authorList>
            <person name="Kono N."/>
            <person name="Arakawa K."/>
        </authorList>
    </citation>
    <scope>NUCLEOTIDE SEQUENCE [LARGE SCALE GENOMIC DNA]</scope>
</reference>
<organism evidence="3 4">
    <name type="scientific">Caerostris extrusa</name>
    <name type="common">Bark spider</name>
    <name type="synonym">Caerostris bankana</name>
    <dbReference type="NCBI Taxonomy" id="172846"/>
    <lineage>
        <taxon>Eukaryota</taxon>
        <taxon>Metazoa</taxon>
        <taxon>Ecdysozoa</taxon>
        <taxon>Arthropoda</taxon>
        <taxon>Chelicerata</taxon>
        <taxon>Arachnida</taxon>
        <taxon>Araneae</taxon>
        <taxon>Araneomorphae</taxon>
        <taxon>Entelegynae</taxon>
        <taxon>Araneoidea</taxon>
        <taxon>Araneidae</taxon>
        <taxon>Caerostris</taxon>
    </lineage>
</organism>
<proteinExistence type="predicted"/>
<accession>A0AAV4MM00</accession>
<keyword evidence="4" id="KW-1185">Reference proteome</keyword>
<sequence length="270" mass="30764">MNKQHISDSGVSNKNDSYQSDVDLDLIDLKLPNCPECKKSFTYASSVKRHVHQCHPDNILLRKLYEGPKRSLNFRCDKCDRKFSEKKEFVVSYEKIHLTEPITKIMRTCPLDVFSGISKTHVGHDNDLTHLRLTADEKQILALKIASGTSFDDILKDIRNSTSDSRYKRLRLVSRKDLHNIKKSLMIDTFSLTISDEDNTTLKDSSLQNEPQSSTMEVTCIIDTANNSPLTDSYILNTSQSSADEVRYIIDTVDNTELTKQSLNNELQSL</sequence>
<dbReference type="PANTHER" id="PTHR33936:SF24">
    <property type="entry name" value="C2H2-TYPE DOMAIN-CONTAINING PROTEIN"/>
    <property type="match status" value="1"/>
</dbReference>
<comment type="caution">
    <text evidence="3">The sequence shown here is derived from an EMBL/GenBank/DDBJ whole genome shotgun (WGS) entry which is preliminary data.</text>
</comment>
<evidence type="ECO:0000313" key="3">
    <source>
        <dbReference type="EMBL" id="GIX72845.1"/>
    </source>
</evidence>
<dbReference type="InterPro" id="IPR052797">
    <property type="entry name" value="RegFact_GeneExpr_CellDeath"/>
</dbReference>
<dbReference type="PROSITE" id="PS50157">
    <property type="entry name" value="ZINC_FINGER_C2H2_2"/>
    <property type="match status" value="1"/>
</dbReference>
<keyword evidence="1" id="KW-0479">Metal-binding</keyword>
<dbReference type="EMBL" id="BPLR01002352">
    <property type="protein sequence ID" value="GIX72845.1"/>
    <property type="molecule type" value="Genomic_DNA"/>
</dbReference>
<dbReference type="PROSITE" id="PS00028">
    <property type="entry name" value="ZINC_FINGER_C2H2_1"/>
    <property type="match status" value="1"/>
</dbReference>
<gene>
    <name evidence="3" type="ORF">CEXT_753921</name>
</gene>
<evidence type="ECO:0000259" key="2">
    <source>
        <dbReference type="PROSITE" id="PS50157"/>
    </source>
</evidence>
<evidence type="ECO:0000256" key="1">
    <source>
        <dbReference type="PROSITE-ProRule" id="PRU00042"/>
    </source>
</evidence>
<dbReference type="GO" id="GO:0008270">
    <property type="term" value="F:zinc ion binding"/>
    <property type="evidence" value="ECO:0007669"/>
    <property type="project" value="UniProtKB-KW"/>
</dbReference>
<protein>
    <recommendedName>
        <fullName evidence="2">C2H2-type domain-containing protein</fullName>
    </recommendedName>
</protein>
<keyword evidence="1" id="KW-0863">Zinc-finger</keyword>